<reference evidence="3" key="2">
    <citation type="submission" date="2025-08" db="UniProtKB">
        <authorList>
            <consortium name="RefSeq"/>
        </authorList>
    </citation>
    <scope>IDENTIFICATION</scope>
    <source>
        <tissue evidence="3">Leaf</tissue>
    </source>
</reference>
<accession>A0A8B8MQW1</accession>
<evidence type="ECO:0000313" key="3">
    <source>
        <dbReference type="RefSeq" id="XP_030512488.1"/>
    </source>
</evidence>
<proteinExistence type="predicted"/>
<name>A0A8B8MQW1_9MYRT</name>
<dbReference type="GO" id="GO:0010088">
    <property type="term" value="P:phloem development"/>
    <property type="evidence" value="ECO:0007669"/>
    <property type="project" value="InterPro"/>
</dbReference>
<evidence type="ECO:0000256" key="1">
    <source>
        <dbReference type="SAM" id="MobiDB-lite"/>
    </source>
</evidence>
<reference evidence="2" key="1">
    <citation type="submission" date="2025-05" db="UniProtKB">
        <authorList>
            <consortium name="RefSeq"/>
        </authorList>
    </citation>
    <scope>NUCLEOTIDE SEQUENCE [LARGE SCALE GENOMIC DNA]</scope>
</reference>
<dbReference type="GeneID" id="115726656"/>
<dbReference type="InterPro" id="IPR039299">
    <property type="entry name" value="SEOA"/>
</dbReference>
<evidence type="ECO:0000313" key="2">
    <source>
        <dbReference type="Proteomes" id="UP000827889"/>
    </source>
</evidence>
<dbReference type="KEGG" id="rarg:115726656"/>
<dbReference type="PANTHER" id="PTHR33232:SF9">
    <property type="entry name" value="PROTEIN SIEVE ELEMENT OCCLUSION B"/>
    <property type="match status" value="1"/>
</dbReference>
<organism evidence="2 3">
    <name type="scientific">Rhodamnia argentea</name>
    <dbReference type="NCBI Taxonomy" id="178133"/>
    <lineage>
        <taxon>Eukaryota</taxon>
        <taxon>Viridiplantae</taxon>
        <taxon>Streptophyta</taxon>
        <taxon>Embryophyta</taxon>
        <taxon>Tracheophyta</taxon>
        <taxon>Spermatophyta</taxon>
        <taxon>Magnoliopsida</taxon>
        <taxon>eudicotyledons</taxon>
        <taxon>Gunneridae</taxon>
        <taxon>Pentapetalae</taxon>
        <taxon>rosids</taxon>
        <taxon>malvids</taxon>
        <taxon>Myrtales</taxon>
        <taxon>Myrtaceae</taxon>
        <taxon>Myrtoideae</taxon>
        <taxon>Myrteae</taxon>
        <taxon>Australasian group</taxon>
        <taxon>Rhodamnia</taxon>
    </lineage>
</organism>
<dbReference type="Proteomes" id="UP000827889">
    <property type="component" value="Chromosome 1"/>
</dbReference>
<feature type="compositionally biased region" description="Polar residues" evidence="1">
    <location>
        <begin position="185"/>
        <end position="197"/>
    </location>
</feature>
<feature type="region of interest" description="Disordered" evidence="1">
    <location>
        <begin position="154"/>
        <end position="212"/>
    </location>
</feature>
<feature type="compositionally biased region" description="Basic and acidic residues" evidence="1">
    <location>
        <begin position="154"/>
        <end position="168"/>
    </location>
</feature>
<dbReference type="RefSeq" id="XP_030512488.1">
    <property type="nucleotide sequence ID" value="XM_030656628.2"/>
</dbReference>
<keyword evidence="2" id="KW-1185">Reference proteome</keyword>
<sequence>MPWYLCNSVVGNAAAKFIGKCRQFKQQTKVVVSNEKWEVENTGAMSVIRLWGSKAVLFKRKRSGELWEEHSNNWLKLVAIDAVFQSIEQSFERNELMFLCGSAEDSNPVEQIGNILSSKTYASFNFKFFNITTNPKRNQFLSPPRELHMLEDAGKQGDARSLDAEADRAPQQLQDAKRIGHLSVGSESDPQHQSPGSLESAVGAPILDQQND</sequence>
<dbReference type="PANTHER" id="PTHR33232">
    <property type="entry name" value="PROTEIN SIEVE ELEMENT OCCLUSION B-LIKE"/>
    <property type="match status" value="1"/>
</dbReference>
<gene>
    <name evidence="3" type="primary">LOC115726656</name>
</gene>
<protein>
    <submittedName>
        <fullName evidence="3">Uncharacterized protein LOC115726656</fullName>
    </submittedName>
</protein>
<dbReference type="AlphaFoldDB" id="A0A8B8MQW1"/>